<protein>
    <recommendedName>
        <fullName evidence="1">Tc1-like transposase DDE domain-containing protein</fullName>
    </recommendedName>
</protein>
<sequence length="116" mass="13493">YRDEILRPVVRPYAGATWPDFVLTDDNAGPHRARLVTEFLEEEGISRMEWPARSPDLNPTEHIWEQLQSRVQARQIPPGTCVELRTALLEEWQAIPQQNIQNLISSMHRRCEAVIH</sequence>
<feature type="non-terminal residue" evidence="2">
    <location>
        <position position="116"/>
    </location>
</feature>
<dbReference type="Gene3D" id="3.30.420.10">
    <property type="entry name" value="Ribonuclease H-like superfamily/Ribonuclease H"/>
    <property type="match status" value="1"/>
</dbReference>
<reference evidence="2 3" key="1">
    <citation type="submission" date="2024-05" db="EMBL/GenBank/DDBJ databases">
        <title>Genome sequencing and assembly of Indian major carp, Cirrhinus mrigala (Hamilton, 1822).</title>
        <authorList>
            <person name="Mohindra V."/>
            <person name="Chowdhury L.M."/>
            <person name="Lal K."/>
            <person name="Jena J.K."/>
        </authorList>
    </citation>
    <scope>NUCLEOTIDE SEQUENCE [LARGE SCALE GENOMIC DNA]</scope>
    <source>
        <strain evidence="2">CM1030</strain>
        <tissue evidence="2">Blood</tissue>
    </source>
</reference>
<dbReference type="AlphaFoldDB" id="A0ABD0Q7Q7"/>
<proteinExistence type="predicted"/>
<dbReference type="InterPro" id="IPR038717">
    <property type="entry name" value="Tc1-like_DDE_dom"/>
</dbReference>
<dbReference type="Proteomes" id="UP001529510">
    <property type="component" value="Unassembled WGS sequence"/>
</dbReference>
<evidence type="ECO:0000259" key="1">
    <source>
        <dbReference type="Pfam" id="PF13358"/>
    </source>
</evidence>
<feature type="non-terminal residue" evidence="2">
    <location>
        <position position="1"/>
    </location>
</feature>
<gene>
    <name evidence="2" type="ORF">M9458_024104</name>
</gene>
<feature type="domain" description="Tc1-like transposase DDE" evidence="1">
    <location>
        <begin position="20"/>
        <end position="76"/>
    </location>
</feature>
<dbReference type="InterPro" id="IPR036397">
    <property type="entry name" value="RNaseH_sf"/>
</dbReference>
<evidence type="ECO:0000313" key="3">
    <source>
        <dbReference type="Proteomes" id="UP001529510"/>
    </source>
</evidence>
<evidence type="ECO:0000313" key="2">
    <source>
        <dbReference type="EMBL" id="KAL0181698.1"/>
    </source>
</evidence>
<comment type="caution">
    <text evidence="2">The sequence shown here is derived from an EMBL/GenBank/DDBJ whole genome shotgun (WGS) entry which is preliminary data.</text>
</comment>
<name>A0ABD0Q7Q7_CIRMR</name>
<accession>A0ABD0Q7Q7</accession>
<keyword evidence="3" id="KW-1185">Reference proteome</keyword>
<organism evidence="2 3">
    <name type="scientific">Cirrhinus mrigala</name>
    <name type="common">Mrigala</name>
    <dbReference type="NCBI Taxonomy" id="683832"/>
    <lineage>
        <taxon>Eukaryota</taxon>
        <taxon>Metazoa</taxon>
        <taxon>Chordata</taxon>
        <taxon>Craniata</taxon>
        <taxon>Vertebrata</taxon>
        <taxon>Euteleostomi</taxon>
        <taxon>Actinopterygii</taxon>
        <taxon>Neopterygii</taxon>
        <taxon>Teleostei</taxon>
        <taxon>Ostariophysi</taxon>
        <taxon>Cypriniformes</taxon>
        <taxon>Cyprinidae</taxon>
        <taxon>Labeoninae</taxon>
        <taxon>Labeonini</taxon>
        <taxon>Cirrhinus</taxon>
    </lineage>
</organism>
<dbReference type="EMBL" id="JAMKFB020000011">
    <property type="protein sequence ID" value="KAL0181698.1"/>
    <property type="molecule type" value="Genomic_DNA"/>
</dbReference>
<dbReference type="Pfam" id="PF13358">
    <property type="entry name" value="DDE_3"/>
    <property type="match status" value="1"/>
</dbReference>